<dbReference type="Gene3D" id="3.30.43.10">
    <property type="entry name" value="Uridine Diphospho-n-acetylenolpyruvylglucosamine Reductase, domain 2"/>
    <property type="match status" value="1"/>
</dbReference>
<dbReference type="Proteomes" id="UP001296706">
    <property type="component" value="Unassembled WGS sequence"/>
</dbReference>
<dbReference type="PROSITE" id="PS51387">
    <property type="entry name" value="FAD_PCMH"/>
    <property type="match status" value="1"/>
</dbReference>
<gene>
    <name evidence="5" type="ORF">HF577_07350</name>
</gene>
<dbReference type="InterPro" id="IPR036318">
    <property type="entry name" value="FAD-bd_PCMH-like_sf"/>
</dbReference>
<feature type="domain" description="FAD-binding PCMH-type" evidence="4">
    <location>
        <begin position="1"/>
        <end position="178"/>
    </location>
</feature>
<evidence type="ECO:0000256" key="2">
    <source>
        <dbReference type="ARBA" id="ARBA00022827"/>
    </source>
</evidence>
<accession>A0ABX1RA64</accession>
<dbReference type="SUPFAM" id="SSF55447">
    <property type="entry name" value="CO dehydrogenase flavoprotein C-terminal domain-like"/>
    <property type="match status" value="1"/>
</dbReference>
<evidence type="ECO:0000313" key="6">
    <source>
        <dbReference type="Proteomes" id="UP001296706"/>
    </source>
</evidence>
<evidence type="ECO:0000259" key="4">
    <source>
        <dbReference type="PROSITE" id="PS51387"/>
    </source>
</evidence>
<keyword evidence="6" id="KW-1185">Reference proteome</keyword>
<dbReference type="Gene3D" id="3.30.390.50">
    <property type="entry name" value="CO dehydrogenase flavoprotein, C-terminal domain"/>
    <property type="match status" value="1"/>
</dbReference>
<name>A0ABX1RA64_9PSEU</name>
<dbReference type="InterPro" id="IPR005107">
    <property type="entry name" value="CO_DH_flav_C"/>
</dbReference>
<sequence length="311" mass="32900">MKPAPFDYTAPAELSDAVTALAERPETARVLAGGQSLVLEMHYRRERPALLVDINNVRELDTITADGDALRVGALARHRAFETPTVAPGALGRLLSRVSPLIAHPPVRARGTMAGSLAWANPVSEWCATAVALDAGIELTGPAGSRLVGAGEFFLGPFRTARQPDEILTSVRLPLLPGAETGTVGVGFCEQHRTHASFAQVAVVAVLTLRDGVIVEARLGLAGAADRPVRAHEAERHLVGREPEPDVFAQAAALAAAGADPLSEPHAGVEYRRHVIGVLVRRALVQAREDSESADFFSGAGRDGHDGWEAR</sequence>
<dbReference type="Pfam" id="PF00941">
    <property type="entry name" value="FAD_binding_5"/>
    <property type="match status" value="1"/>
</dbReference>
<dbReference type="RefSeq" id="WP_169394984.1">
    <property type="nucleotide sequence ID" value="NZ_BAAAJH010000006.1"/>
</dbReference>
<evidence type="ECO:0000256" key="1">
    <source>
        <dbReference type="ARBA" id="ARBA00022630"/>
    </source>
</evidence>
<reference evidence="5 6" key="1">
    <citation type="submission" date="2020-04" db="EMBL/GenBank/DDBJ databases">
        <authorList>
            <person name="Klaysubun C."/>
            <person name="Duangmal K."/>
            <person name="Lipun K."/>
        </authorList>
    </citation>
    <scope>NUCLEOTIDE SEQUENCE [LARGE SCALE GENOMIC DNA]</scope>
    <source>
        <strain evidence="5 6">JCM 11839</strain>
    </source>
</reference>
<dbReference type="EMBL" id="JAAXKY010000015">
    <property type="protein sequence ID" value="NMH76912.1"/>
    <property type="molecule type" value="Genomic_DNA"/>
</dbReference>
<proteinExistence type="predicted"/>
<protein>
    <submittedName>
        <fullName evidence="5">Molybdopterin dehydrogenase</fullName>
    </submittedName>
</protein>
<dbReference type="Gene3D" id="3.30.465.10">
    <property type="match status" value="1"/>
</dbReference>
<dbReference type="Pfam" id="PF03450">
    <property type="entry name" value="CO_deh_flav_C"/>
    <property type="match status" value="1"/>
</dbReference>
<evidence type="ECO:0000313" key="5">
    <source>
        <dbReference type="EMBL" id="NMH76912.1"/>
    </source>
</evidence>
<keyword evidence="2" id="KW-0274">FAD</keyword>
<dbReference type="InterPro" id="IPR036683">
    <property type="entry name" value="CO_DH_flav_C_dom_sf"/>
</dbReference>
<keyword evidence="3" id="KW-0560">Oxidoreductase</keyword>
<evidence type="ECO:0000256" key="3">
    <source>
        <dbReference type="ARBA" id="ARBA00023002"/>
    </source>
</evidence>
<dbReference type="PANTHER" id="PTHR42659">
    <property type="entry name" value="XANTHINE DEHYDROGENASE SUBUNIT C-RELATED"/>
    <property type="match status" value="1"/>
</dbReference>
<dbReference type="PANTHER" id="PTHR42659:SF2">
    <property type="entry name" value="XANTHINE DEHYDROGENASE SUBUNIT C-RELATED"/>
    <property type="match status" value="1"/>
</dbReference>
<keyword evidence="1" id="KW-0285">Flavoprotein</keyword>
<dbReference type="InterPro" id="IPR016167">
    <property type="entry name" value="FAD-bd_PCMH_sub1"/>
</dbReference>
<dbReference type="InterPro" id="IPR016166">
    <property type="entry name" value="FAD-bd_PCMH"/>
</dbReference>
<dbReference type="SUPFAM" id="SSF56176">
    <property type="entry name" value="FAD-binding/transporter-associated domain-like"/>
    <property type="match status" value="1"/>
</dbReference>
<dbReference type="InterPro" id="IPR016169">
    <property type="entry name" value="FAD-bd_PCMH_sub2"/>
</dbReference>
<comment type="caution">
    <text evidence="5">The sequence shown here is derived from an EMBL/GenBank/DDBJ whole genome shotgun (WGS) entry which is preliminary data.</text>
</comment>
<dbReference type="InterPro" id="IPR051312">
    <property type="entry name" value="Diverse_Substr_Oxidored"/>
</dbReference>
<organism evidence="5 6">
    <name type="scientific">Pseudonocardia xinjiangensis</name>
    <dbReference type="NCBI Taxonomy" id="75289"/>
    <lineage>
        <taxon>Bacteria</taxon>
        <taxon>Bacillati</taxon>
        <taxon>Actinomycetota</taxon>
        <taxon>Actinomycetes</taxon>
        <taxon>Pseudonocardiales</taxon>
        <taxon>Pseudonocardiaceae</taxon>
        <taxon>Pseudonocardia</taxon>
    </lineage>
</organism>
<dbReference type="SMART" id="SM01092">
    <property type="entry name" value="CO_deh_flav_C"/>
    <property type="match status" value="1"/>
</dbReference>
<dbReference type="InterPro" id="IPR002346">
    <property type="entry name" value="Mopterin_DH_FAD-bd"/>
</dbReference>